<feature type="transmembrane region" description="Helical" evidence="5">
    <location>
        <begin position="191"/>
        <end position="210"/>
    </location>
</feature>
<evidence type="ECO:0000313" key="7">
    <source>
        <dbReference type="Proteomes" id="UP000807469"/>
    </source>
</evidence>
<organism evidence="6 7">
    <name type="scientific">Pholiota conissans</name>
    <dbReference type="NCBI Taxonomy" id="109636"/>
    <lineage>
        <taxon>Eukaryota</taxon>
        <taxon>Fungi</taxon>
        <taxon>Dikarya</taxon>
        <taxon>Basidiomycota</taxon>
        <taxon>Agaricomycotina</taxon>
        <taxon>Agaricomycetes</taxon>
        <taxon>Agaricomycetidae</taxon>
        <taxon>Agaricales</taxon>
        <taxon>Agaricineae</taxon>
        <taxon>Strophariaceae</taxon>
        <taxon>Pholiota</taxon>
    </lineage>
</organism>
<dbReference type="OrthoDB" id="5982228at2759"/>
<keyword evidence="3 5" id="KW-1133">Transmembrane helix</keyword>
<feature type="transmembrane region" description="Helical" evidence="5">
    <location>
        <begin position="161"/>
        <end position="179"/>
    </location>
</feature>
<reference evidence="6" key="1">
    <citation type="submission" date="2020-11" db="EMBL/GenBank/DDBJ databases">
        <authorList>
            <consortium name="DOE Joint Genome Institute"/>
            <person name="Ahrendt S."/>
            <person name="Riley R."/>
            <person name="Andreopoulos W."/>
            <person name="Labutti K."/>
            <person name="Pangilinan J."/>
            <person name="Ruiz-Duenas F.J."/>
            <person name="Barrasa J.M."/>
            <person name="Sanchez-Garcia M."/>
            <person name="Camarero S."/>
            <person name="Miyauchi S."/>
            <person name="Serrano A."/>
            <person name="Linde D."/>
            <person name="Babiker R."/>
            <person name="Drula E."/>
            <person name="Ayuso-Fernandez I."/>
            <person name="Pacheco R."/>
            <person name="Padilla G."/>
            <person name="Ferreira P."/>
            <person name="Barriuso J."/>
            <person name="Kellner H."/>
            <person name="Castanera R."/>
            <person name="Alfaro M."/>
            <person name="Ramirez L."/>
            <person name="Pisabarro A.G."/>
            <person name="Kuo A."/>
            <person name="Tritt A."/>
            <person name="Lipzen A."/>
            <person name="He G."/>
            <person name="Yan M."/>
            <person name="Ng V."/>
            <person name="Cullen D."/>
            <person name="Martin F."/>
            <person name="Rosso M.-N."/>
            <person name="Henrissat B."/>
            <person name="Hibbett D."/>
            <person name="Martinez A.T."/>
            <person name="Grigoriev I.V."/>
        </authorList>
    </citation>
    <scope>NUCLEOTIDE SEQUENCE</scope>
    <source>
        <strain evidence="6">CIRM-BRFM 674</strain>
    </source>
</reference>
<name>A0A9P5Z8V9_9AGAR</name>
<feature type="transmembrane region" description="Helical" evidence="5">
    <location>
        <begin position="274"/>
        <end position="297"/>
    </location>
</feature>
<keyword evidence="7" id="KW-1185">Reference proteome</keyword>
<comment type="caution">
    <text evidence="6">The sequence shown here is derived from an EMBL/GenBank/DDBJ whole genome shotgun (WGS) entry which is preliminary data.</text>
</comment>
<dbReference type="AlphaFoldDB" id="A0A9P5Z8V9"/>
<sequence length="520" mass="57015">MCQHTTEERLLSNDDERLEDYGSASSGHAPRKLPRRQIGVVSAVFIIFNRIIGTGIFATSSTILRFSGSIGMSLVMWLIGALKAASGMQVYIIWGIALPFNGGDKNYLEYLFPTPRRLATSVYAANAVLLAYAAGNSLVFAEYTSSLLGNSAPNSSSWIPPVRLLAGFCLTFAFLLHGLHIPAGLRLQNILGMLKIAILIVVIGTGYIAFNGHLQPGVERARNFESWDKIWEGTTASGSVFCTCLYNVIWCYIGFSNANYVLSEMHNPRRTLRIAGPVALTIVTVAYVLCTLSYYAAASKEDIIGSGRLVAALMFRNVWGEKAERALSGFIALSALGNVLSTPFSQGRVNQELGKEGILPFSEFWMSDWPARAPLAGLGLHWAVCNIVIFALPEGDAFDFVLNVLSYSHAIINATISLGLIHLAFRDVPPSQSDFQSQSSMRPTFSPTVLLLLPSVVFASASIFLFVMPLVPPSADAIPYKYLPYWAHAVGGWGVCFLGVVWWWFYGKLENSSRYTQWEI</sequence>
<feature type="transmembrane region" description="Helical" evidence="5">
    <location>
        <begin position="404"/>
        <end position="425"/>
    </location>
</feature>
<keyword evidence="2 5" id="KW-0812">Transmembrane</keyword>
<evidence type="ECO:0000256" key="2">
    <source>
        <dbReference type="ARBA" id="ARBA00022692"/>
    </source>
</evidence>
<feature type="transmembrane region" description="Helical" evidence="5">
    <location>
        <begin position="230"/>
        <end position="253"/>
    </location>
</feature>
<proteinExistence type="predicted"/>
<evidence type="ECO:0000256" key="3">
    <source>
        <dbReference type="ARBA" id="ARBA00022989"/>
    </source>
</evidence>
<evidence type="ECO:0000313" key="6">
    <source>
        <dbReference type="EMBL" id="KAF9483229.1"/>
    </source>
</evidence>
<feature type="transmembrane region" description="Helical" evidence="5">
    <location>
        <begin position="118"/>
        <end position="141"/>
    </location>
</feature>
<dbReference type="PIRSF" id="PIRSF006060">
    <property type="entry name" value="AA_transporter"/>
    <property type="match status" value="1"/>
</dbReference>
<evidence type="ECO:0000256" key="1">
    <source>
        <dbReference type="ARBA" id="ARBA00004141"/>
    </source>
</evidence>
<dbReference type="EMBL" id="MU155156">
    <property type="protein sequence ID" value="KAF9483229.1"/>
    <property type="molecule type" value="Genomic_DNA"/>
</dbReference>
<evidence type="ECO:0000256" key="5">
    <source>
        <dbReference type="SAM" id="Phobius"/>
    </source>
</evidence>
<keyword evidence="4 5" id="KW-0472">Membrane</keyword>
<dbReference type="GO" id="GO:0015179">
    <property type="term" value="F:L-amino acid transmembrane transporter activity"/>
    <property type="evidence" value="ECO:0007669"/>
    <property type="project" value="TreeGrafter"/>
</dbReference>
<evidence type="ECO:0000256" key="4">
    <source>
        <dbReference type="ARBA" id="ARBA00023136"/>
    </source>
</evidence>
<feature type="transmembrane region" description="Helical" evidence="5">
    <location>
        <begin position="445"/>
        <end position="471"/>
    </location>
</feature>
<gene>
    <name evidence="6" type="ORF">BDN70DRAFT_874106</name>
</gene>
<dbReference type="PANTHER" id="PTHR11785">
    <property type="entry name" value="AMINO ACID TRANSPORTER"/>
    <property type="match status" value="1"/>
</dbReference>
<dbReference type="GO" id="GO:0016020">
    <property type="term" value="C:membrane"/>
    <property type="evidence" value="ECO:0007669"/>
    <property type="project" value="UniProtKB-SubCell"/>
</dbReference>
<feature type="transmembrane region" description="Helical" evidence="5">
    <location>
        <begin position="483"/>
        <end position="505"/>
    </location>
</feature>
<dbReference type="Proteomes" id="UP000807469">
    <property type="component" value="Unassembled WGS sequence"/>
</dbReference>
<feature type="transmembrane region" description="Helical" evidence="5">
    <location>
        <begin position="373"/>
        <end position="392"/>
    </location>
</feature>
<feature type="transmembrane region" description="Helical" evidence="5">
    <location>
        <begin position="38"/>
        <end position="58"/>
    </location>
</feature>
<dbReference type="InterPro" id="IPR002293">
    <property type="entry name" value="AA/rel_permease1"/>
</dbReference>
<feature type="transmembrane region" description="Helical" evidence="5">
    <location>
        <begin position="70"/>
        <end position="97"/>
    </location>
</feature>
<comment type="subcellular location">
    <subcellularLocation>
        <location evidence="1">Membrane</location>
        <topology evidence="1">Multi-pass membrane protein</topology>
    </subcellularLocation>
</comment>
<accession>A0A9P5Z8V9</accession>
<dbReference type="Gene3D" id="1.20.1740.10">
    <property type="entry name" value="Amino acid/polyamine transporter I"/>
    <property type="match status" value="1"/>
</dbReference>
<dbReference type="InterPro" id="IPR050598">
    <property type="entry name" value="AminoAcid_Transporter"/>
</dbReference>
<dbReference type="Pfam" id="PF13520">
    <property type="entry name" value="AA_permease_2"/>
    <property type="match status" value="1"/>
</dbReference>
<dbReference type="PANTHER" id="PTHR11785:SF498">
    <property type="entry name" value="HIGH-AFFINITY METHIONINE PERMEASE"/>
    <property type="match status" value="1"/>
</dbReference>
<protein>
    <submittedName>
        <fullName evidence="6">High affinity methionine permease</fullName>
    </submittedName>
</protein>